<feature type="compositionally biased region" description="Polar residues" evidence="4">
    <location>
        <begin position="578"/>
        <end position="589"/>
    </location>
</feature>
<dbReference type="Pfam" id="PF00150">
    <property type="entry name" value="Cellulase"/>
    <property type="match status" value="1"/>
</dbReference>
<dbReference type="GO" id="GO:0005829">
    <property type="term" value="C:cytosol"/>
    <property type="evidence" value="ECO:0007669"/>
    <property type="project" value="EnsemblFungi"/>
</dbReference>
<sequence length="772" mass="86974">MSPLRLKIEDGKFRDGHGREILLRGINVAGDAKYPSKPWQPSHIVFDFFDGDNVNFRERPFTKEDAPVHFSRLKRYGYNTIRYVFTWEAIEAAGPGIYDEQFIQHTIEVLRVARDYGFYIFMDPHQDVWSRFTGGSGAPMWTLYAAGLNPQSFAATEAAIVHNTYPEPAKFPKMIWSTNYYRLAAATMFTLFFGGKDFAPKCIIDGVNIQDYLQSHFFKACGHLAQRIHEAGDIENDIVFGWETLNEPNKGIIGNEDISVIPKEQALKKGTCPTIWQTILTGSGRACEVDTWDMGGLGPYKVGRSLIDPHGEVAWLPEGYDDSRYGWKRDPGWKLGECLWSQHGVWDPATDTLLKKDYFGIHPKTGEKVDYTYYAQNHFLDFYRKYRDMIRTHHKEAIILLQGPTMEIPPRIKGTPDDENNIVYAPHWYDGITLMTKKWNRTWNVDVIGILRGRYWTPALGIKLGETAIRNCFRDQHAAMRQEGIEYLGNHPCMMTEFGIPYDMDDKHAYKTGDYTSQSSAMDANHFAVEASGLEGYTLWLYMTQNDHERGDQWNGEDLSIFSIDDKPLPISPLPRDPNTSTNDLLSANSPSPSTPSSSIRKEVDSETGVTPGNLRRTMTNASISSTPQPSSTSSSGTPGYRAAEAFVRPAPVAVAGTISGYFFDLKRCEFNLSLVAAAEAGQDAPTTLVLPEYHFPKDGCTVEVSSGKWEISSDEEEGPVVQRLRWWHGDGEQRIRVAGLVRRYNASEEGEEEGMGYYDAIGRGLGQCGVM</sequence>
<evidence type="ECO:0000256" key="3">
    <source>
        <dbReference type="ARBA" id="ARBA00023295"/>
    </source>
</evidence>
<dbReference type="Gene3D" id="3.20.20.80">
    <property type="entry name" value="Glycosidases"/>
    <property type="match status" value="2"/>
</dbReference>
<organism evidence="7 8">
    <name type="scientific">Coniochaeta ligniaria NRRL 30616</name>
    <dbReference type="NCBI Taxonomy" id="1408157"/>
    <lineage>
        <taxon>Eukaryota</taxon>
        <taxon>Fungi</taxon>
        <taxon>Dikarya</taxon>
        <taxon>Ascomycota</taxon>
        <taxon>Pezizomycotina</taxon>
        <taxon>Sordariomycetes</taxon>
        <taxon>Sordariomycetidae</taxon>
        <taxon>Coniochaetales</taxon>
        <taxon>Coniochaetaceae</taxon>
        <taxon>Coniochaeta</taxon>
    </lineage>
</organism>
<dbReference type="InterPro" id="IPR013780">
    <property type="entry name" value="Glyco_hydro_b"/>
</dbReference>
<dbReference type="Proteomes" id="UP000182658">
    <property type="component" value="Unassembled WGS sequence"/>
</dbReference>
<evidence type="ECO:0000256" key="4">
    <source>
        <dbReference type="SAM" id="MobiDB-lite"/>
    </source>
</evidence>
<evidence type="ECO:0000313" key="8">
    <source>
        <dbReference type="Proteomes" id="UP000182658"/>
    </source>
</evidence>
<accession>A0A1J7IZL6</accession>
<feature type="compositionally biased region" description="Low complexity" evidence="4">
    <location>
        <begin position="623"/>
        <end position="639"/>
    </location>
</feature>
<dbReference type="GO" id="GO:1904462">
    <property type="term" value="P:ergosteryl 3-beta-D-glucoside catabolic process"/>
    <property type="evidence" value="ECO:0007669"/>
    <property type="project" value="EnsemblFungi"/>
</dbReference>
<protein>
    <submittedName>
        <fullName evidence="7">Hydrolase-like protein</fullName>
    </submittedName>
</protein>
<dbReference type="GO" id="GO:0050295">
    <property type="term" value="F:steryl-beta-glucosidase activity"/>
    <property type="evidence" value="ECO:0007669"/>
    <property type="project" value="EnsemblFungi"/>
</dbReference>
<feature type="domain" description="Glycoside hydrolase family 5 C-terminal" evidence="6">
    <location>
        <begin position="649"/>
        <end position="738"/>
    </location>
</feature>
<dbReference type="InterPro" id="IPR001547">
    <property type="entry name" value="Glyco_hydro_5"/>
</dbReference>
<evidence type="ECO:0000313" key="7">
    <source>
        <dbReference type="EMBL" id="OIW26521.1"/>
    </source>
</evidence>
<dbReference type="EMBL" id="KV875100">
    <property type="protein sequence ID" value="OIW26521.1"/>
    <property type="molecule type" value="Genomic_DNA"/>
</dbReference>
<comment type="similarity">
    <text evidence="1">Belongs to the glycosyl hydrolase 5 (cellulase A) family.</text>
</comment>
<dbReference type="InterPro" id="IPR041036">
    <property type="entry name" value="GH5_C"/>
</dbReference>
<keyword evidence="2 7" id="KW-0378">Hydrolase</keyword>
<dbReference type="STRING" id="1408157.A0A1J7IZL6"/>
<dbReference type="FunFam" id="3.20.20.80:FF:000174">
    <property type="entry name" value="YIR007W-like protein"/>
    <property type="match status" value="1"/>
</dbReference>
<dbReference type="SUPFAM" id="SSF51445">
    <property type="entry name" value="(Trans)glycosidases"/>
    <property type="match status" value="1"/>
</dbReference>
<feature type="region of interest" description="Disordered" evidence="4">
    <location>
        <begin position="566"/>
        <end position="640"/>
    </location>
</feature>
<evidence type="ECO:0000259" key="5">
    <source>
        <dbReference type="Pfam" id="PF00150"/>
    </source>
</evidence>
<dbReference type="Pfam" id="PF18564">
    <property type="entry name" value="Glyco_hydro_5_C"/>
    <property type="match status" value="1"/>
</dbReference>
<dbReference type="AlphaFoldDB" id="A0A1J7IZL6"/>
<gene>
    <name evidence="7" type="ORF">CONLIGDRAFT_620371</name>
</gene>
<evidence type="ECO:0000256" key="1">
    <source>
        <dbReference type="ARBA" id="ARBA00005641"/>
    </source>
</evidence>
<name>A0A1J7IZL6_9PEZI</name>
<dbReference type="PANTHER" id="PTHR31308:SF5">
    <property type="entry name" value="ERGOSTERYL-BETA-GLUCOSIDASE"/>
    <property type="match status" value="1"/>
</dbReference>
<dbReference type="InterPro" id="IPR052066">
    <property type="entry name" value="Glycosphingolipid_Hydrolases"/>
</dbReference>
<proteinExistence type="inferred from homology"/>
<keyword evidence="8" id="KW-1185">Reference proteome</keyword>
<dbReference type="InterPro" id="IPR017853">
    <property type="entry name" value="GH"/>
</dbReference>
<dbReference type="FunFam" id="3.20.20.80:FF:000131">
    <property type="entry name" value="Glycoside hydrolase superfamily"/>
    <property type="match status" value="1"/>
</dbReference>
<dbReference type="GO" id="GO:0000272">
    <property type="term" value="P:polysaccharide catabolic process"/>
    <property type="evidence" value="ECO:0007669"/>
    <property type="project" value="InterPro"/>
</dbReference>
<dbReference type="PANTHER" id="PTHR31308">
    <property type="match status" value="1"/>
</dbReference>
<keyword evidence="3" id="KW-0326">Glycosidase</keyword>
<dbReference type="Gene3D" id="2.60.40.1180">
    <property type="entry name" value="Golgi alpha-mannosidase II"/>
    <property type="match status" value="1"/>
</dbReference>
<evidence type="ECO:0000259" key="6">
    <source>
        <dbReference type="Pfam" id="PF18564"/>
    </source>
</evidence>
<dbReference type="OrthoDB" id="9971853at2759"/>
<dbReference type="InParanoid" id="A0A1J7IZL6"/>
<feature type="domain" description="Glycoside hydrolase family 5" evidence="5">
    <location>
        <begin position="70"/>
        <end position="129"/>
    </location>
</feature>
<dbReference type="FunCoup" id="A0A1J7IZL6">
    <property type="interactions" value="27"/>
</dbReference>
<reference evidence="7 8" key="1">
    <citation type="submission" date="2016-10" db="EMBL/GenBank/DDBJ databases">
        <title>Draft genome sequence of Coniochaeta ligniaria NRRL30616, a lignocellulolytic fungus for bioabatement of inhibitors in plant biomass hydrolysates.</title>
        <authorList>
            <consortium name="DOE Joint Genome Institute"/>
            <person name="Jimenez D.J."/>
            <person name="Hector R.E."/>
            <person name="Riley R."/>
            <person name="Sun H."/>
            <person name="Grigoriev I.V."/>
            <person name="Van Elsas J.D."/>
            <person name="Nichols N.N."/>
        </authorList>
    </citation>
    <scope>NUCLEOTIDE SEQUENCE [LARGE SCALE GENOMIC DNA]</scope>
    <source>
        <strain evidence="7 8">NRRL 30616</strain>
    </source>
</reference>
<feature type="compositionally biased region" description="Low complexity" evidence="4">
    <location>
        <begin position="590"/>
        <end position="599"/>
    </location>
</feature>
<evidence type="ECO:0000256" key="2">
    <source>
        <dbReference type="ARBA" id="ARBA00022801"/>
    </source>
</evidence>